<gene>
    <name evidence="1" type="primary">RvY_08040</name>
    <name evidence="1" type="synonym">RvY_08040.3</name>
    <name evidence="1" type="ORF">RvY_08040-3</name>
</gene>
<evidence type="ECO:0000313" key="2">
    <source>
        <dbReference type="Proteomes" id="UP000186922"/>
    </source>
</evidence>
<name>A0A1D1VA88_RAMVA</name>
<accession>A0A1D1VA88</accession>
<protein>
    <submittedName>
        <fullName evidence="1">Uncharacterized protein</fullName>
    </submittedName>
</protein>
<dbReference type="AlphaFoldDB" id="A0A1D1VA88"/>
<dbReference type="Proteomes" id="UP000186922">
    <property type="component" value="Unassembled WGS sequence"/>
</dbReference>
<dbReference type="EMBL" id="BDGG01000003">
    <property type="protein sequence ID" value="GAU96617.1"/>
    <property type="molecule type" value="Genomic_DNA"/>
</dbReference>
<evidence type="ECO:0000313" key="1">
    <source>
        <dbReference type="EMBL" id="GAU96617.1"/>
    </source>
</evidence>
<reference evidence="1 2" key="1">
    <citation type="journal article" date="2016" name="Nat. Commun.">
        <title>Extremotolerant tardigrade genome and improved radiotolerance of human cultured cells by tardigrade-unique protein.</title>
        <authorList>
            <person name="Hashimoto T."/>
            <person name="Horikawa D.D."/>
            <person name="Saito Y."/>
            <person name="Kuwahara H."/>
            <person name="Kozuka-Hata H."/>
            <person name="Shin-I T."/>
            <person name="Minakuchi Y."/>
            <person name="Ohishi K."/>
            <person name="Motoyama A."/>
            <person name="Aizu T."/>
            <person name="Enomoto A."/>
            <person name="Kondo K."/>
            <person name="Tanaka S."/>
            <person name="Hara Y."/>
            <person name="Koshikawa S."/>
            <person name="Sagara H."/>
            <person name="Miura T."/>
            <person name="Yokobori S."/>
            <person name="Miyagawa K."/>
            <person name="Suzuki Y."/>
            <person name="Kubo T."/>
            <person name="Oyama M."/>
            <person name="Kohara Y."/>
            <person name="Fujiyama A."/>
            <person name="Arakawa K."/>
            <person name="Katayama T."/>
            <person name="Toyoda A."/>
            <person name="Kunieda T."/>
        </authorList>
    </citation>
    <scope>NUCLEOTIDE SEQUENCE [LARGE SCALE GENOMIC DNA]</scope>
    <source>
        <strain evidence="1 2">YOKOZUNA-1</strain>
    </source>
</reference>
<keyword evidence="2" id="KW-1185">Reference proteome</keyword>
<organism evidence="1 2">
    <name type="scientific">Ramazzottius varieornatus</name>
    <name type="common">Water bear</name>
    <name type="synonym">Tardigrade</name>
    <dbReference type="NCBI Taxonomy" id="947166"/>
    <lineage>
        <taxon>Eukaryota</taxon>
        <taxon>Metazoa</taxon>
        <taxon>Ecdysozoa</taxon>
        <taxon>Tardigrada</taxon>
        <taxon>Eutardigrada</taxon>
        <taxon>Parachela</taxon>
        <taxon>Hypsibioidea</taxon>
        <taxon>Ramazzottiidae</taxon>
        <taxon>Ramazzottius</taxon>
    </lineage>
</organism>
<comment type="caution">
    <text evidence="1">The sequence shown here is derived from an EMBL/GenBank/DDBJ whole genome shotgun (WGS) entry which is preliminary data.</text>
</comment>
<proteinExistence type="predicted"/>
<sequence length="82" mass="9439">MCEAGYPRELDIEETTCNDTRHGMIINQDRCLWNLNLKFVKAVSGPVNILHEHFLISAVSYIRPFQTRSHFIIPSFSVSKDS</sequence>